<comment type="caution">
    <text evidence="3">The sequence shown here is derived from an EMBL/GenBank/DDBJ whole genome shotgun (WGS) entry which is preliminary data.</text>
</comment>
<dbReference type="SUPFAM" id="SSF52540">
    <property type="entry name" value="P-loop containing nucleoside triphosphate hydrolases"/>
    <property type="match status" value="1"/>
</dbReference>
<dbReference type="PANTHER" id="PTHR23389:SF21">
    <property type="entry name" value="ATPASE FAMILY AAA DOMAIN-CONTAINING PROTEIN 5"/>
    <property type="match status" value="1"/>
</dbReference>
<keyword evidence="4" id="KW-1185">Reference proteome</keyword>
<feature type="region of interest" description="Disordered" evidence="1">
    <location>
        <begin position="248"/>
        <end position="269"/>
    </location>
</feature>
<sequence>MRSLNIASVVQNIREANADVFVAPPPALRLPQRHIESGPKLRARITPQLRTNDPGLDALYNSLATSLSAFDQHQCESLSWTQKYAPSSAVEVIQSGKEPLMIKSWLEALKVDAVDTGSGEGDVKGTAAGGHRGRSRKKRKKNRLDGFIVSSEDEEDGTGEKTDNEADWSASGRYGLSKNTVVRSGVAHGARLTNAVVISGPHGCGKSAAVYAVAKELGFEVFEINASSRRSGKDLIDRIGDMTRNHLVQHKKKRQPKTAVATDMSDPVDDCDMDLEDAEGDPDPDYPMPEADFQIPTKKQPTMGFFFKPTRGAPEKQPDPPADCNPKATQKQSLILLEEADLLYEEDKQFWATVMSLMSQSKRPFVITCNDETLLPLSSLMLHAIFRFTPPPLDVAVDRLILIAASEGHALEREAVQSLYEVRNHDFRAALVDLQFWCQIGVGDRRGGFDWFYQRWPDGVDLDENADVMRVVSAGTFQDGMGWLINEPTASPVDNSDPSRAGFVERELIEMYLVQQAWDNWQLDMGQWHDSLDLATWASRLPASTGKRGGLKLLEAYADFTDAMSDADLVASKVFSTGNEIPFDATQPDLPSKAHEDFILGQQLLEQTTVAHEMDDLRLPMATAIRCAAKRSLQATTRLADNITDNTLDTLDESRTISNIRQKQSKMEVPDDAPRVRRIDFALALDPVAVPSSAQSSTGPYVSYFEPPATTASSSNLERSVCNSSMTSIAVDVAPFVRGIMAYEGRLQKHRKKLSSFVIESSPTTSTAATAGATSDSDDGAGVSAATVAARRRLAKRQRTTRTAMSALEWGSRSTVRRTHWFENTGINPVLVMRTGGESWGGIVEGVLKELGQEAAAADARDAALAATRAAEEAARVEAAGIEAAQAAEAGTVYPSTQPMLSQPTAVATAPILPLPQLSSAPFPGEHSAVLRVPDNGVHGEATTNGCNHPRLLGEQKHE</sequence>
<dbReference type="PANTHER" id="PTHR23389">
    <property type="entry name" value="CHROMOSOME TRANSMISSION FIDELITY FACTOR 18"/>
    <property type="match status" value="1"/>
</dbReference>
<gene>
    <name evidence="3" type="ORF">SEPCBS119000_001840</name>
</gene>
<dbReference type="EMBL" id="CAWUON010000016">
    <property type="protein sequence ID" value="CAK7266080.1"/>
    <property type="molecule type" value="Genomic_DNA"/>
</dbReference>
<dbReference type="InterPro" id="IPR003959">
    <property type="entry name" value="ATPase_AAA_core"/>
</dbReference>
<accession>A0ABP0DG05</accession>
<dbReference type="Gene3D" id="3.40.50.300">
    <property type="entry name" value="P-loop containing nucleotide triphosphate hydrolases"/>
    <property type="match status" value="1"/>
</dbReference>
<evidence type="ECO:0000313" key="4">
    <source>
        <dbReference type="Proteomes" id="UP001642502"/>
    </source>
</evidence>
<dbReference type="Proteomes" id="UP001642502">
    <property type="component" value="Unassembled WGS sequence"/>
</dbReference>
<feature type="compositionally biased region" description="Basic residues" evidence="1">
    <location>
        <begin position="131"/>
        <end position="142"/>
    </location>
</feature>
<reference evidence="3 4" key="1">
    <citation type="submission" date="2024-01" db="EMBL/GenBank/DDBJ databases">
        <authorList>
            <person name="Allen C."/>
            <person name="Tagirdzhanova G."/>
        </authorList>
    </citation>
    <scope>NUCLEOTIDE SEQUENCE [LARGE SCALE GENOMIC DNA]</scope>
    <source>
        <strain evidence="3 4">CBS 119000</strain>
    </source>
</reference>
<feature type="domain" description="ATPase AAA-type core" evidence="2">
    <location>
        <begin position="197"/>
        <end position="231"/>
    </location>
</feature>
<protein>
    <recommendedName>
        <fullName evidence="2">ATPase AAA-type core domain-containing protein</fullName>
    </recommendedName>
</protein>
<feature type="region of interest" description="Disordered" evidence="1">
    <location>
        <begin position="693"/>
        <end position="716"/>
    </location>
</feature>
<name>A0ABP0DG05_9PEZI</name>
<proteinExistence type="predicted"/>
<dbReference type="InterPro" id="IPR027417">
    <property type="entry name" value="P-loop_NTPase"/>
</dbReference>
<evidence type="ECO:0000256" key="1">
    <source>
        <dbReference type="SAM" id="MobiDB-lite"/>
    </source>
</evidence>
<dbReference type="Pfam" id="PF00004">
    <property type="entry name" value="AAA"/>
    <property type="match status" value="1"/>
</dbReference>
<feature type="region of interest" description="Disordered" evidence="1">
    <location>
        <begin position="116"/>
        <end position="166"/>
    </location>
</feature>
<evidence type="ECO:0000313" key="3">
    <source>
        <dbReference type="EMBL" id="CAK7266080.1"/>
    </source>
</evidence>
<evidence type="ECO:0000259" key="2">
    <source>
        <dbReference type="Pfam" id="PF00004"/>
    </source>
</evidence>
<organism evidence="3 4">
    <name type="scientific">Sporothrix epigloea</name>
    <dbReference type="NCBI Taxonomy" id="1892477"/>
    <lineage>
        <taxon>Eukaryota</taxon>
        <taxon>Fungi</taxon>
        <taxon>Dikarya</taxon>
        <taxon>Ascomycota</taxon>
        <taxon>Pezizomycotina</taxon>
        <taxon>Sordariomycetes</taxon>
        <taxon>Sordariomycetidae</taxon>
        <taxon>Ophiostomatales</taxon>
        <taxon>Ophiostomataceae</taxon>
        <taxon>Sporothrix</taxon>
    </lineage>
</organism>
<feature type="region of interest" description="Disordered" evidence="1">
    <location>
        <begin position="939"/>
        <end position="959"/>
    </location>
</feature>